<feature type="transmembrane region" description="Helical" evidence="5">
    <location>
        <begin position="207"/>
        <end position="226"/>
    </location>
</feature>
<protein>
    <recommendedName>
        <fullName evidence="6">RING-type domain-containing protein</fullName>
    </recommendedName>
</protein>
<comment type="caution">
    <text evidence="7">The sequence shown here is derived from an EMBL/GenBank/DDBJ whole genome shotgun (WGS) entry which is preliminary data.</text>
</comment>
<sequence length="266" mass="30293">MWRSIWNAITSFGRKKSTVEPSAASNEFSDDDDMCSNDSIDEVLECPICCESFNIVENVPYVLWCGHTICKNCLLGLKRAALKISTTQQIQIPFFISCPWCNLLTLRLVFHGILKAPNKNYFLLWMVESRNGDRFGSHKCTNHRNVWTPLRVNSTTISNANSSFVVVGGDINRLVRNNGRGVRGARGAYRRRPQFSLHKSIDFFIRFTSRFPLVVVLVFMVIFAIPCSVVVLMLYFAITIIFAVPAALVMYFAYPTLDWLVREISN</sequence>
<proteinExistence type="predicted"/>
<keyword evidence="5" id="KW-1133">Transmembrane helix</keyword>
<evidence type="ECO:0000313" key="7">
    <source>
        <dbReference type="EMBL" id="CAH9096660.1"/>
    </source>
</evidence>
<evidence type="ECO:0000256" key="3">
    <source>
        <dbReference type="ARBA" id="ARBA00022833"/>
    </source>
</evidence>
<evidence type="ECO:0000256" key="4">
    <source>
        <dbReference type="PROSITE-ProRule" id="PRU00175"/>
    </source>
</evidence>
<evidence type="ECO:0000313" key="8">
    <source>
        <dbReference type="Proteomes" id="UP001152523"/>
    </source>
</evidence>
<evidence type="ECO:0000256" key="1">
    <source>
        <dbReference type="ARBA" id="ARBA00022723"/>
    </source>
</evidence>
<dbReference type="PROSITE" id="PS00518">
    <property type="entry name" value="ZF_RING_1"/>
    <property type="match status" value="1"/>
</dbReference>
<dbReference type="InterPro" id="IPR017907">
    <property type="entry name" value="Znf_RING_CS"/>
</dbReference>
<feature type="domain" description="RING-type" evidence="6">
    <location>
        <begin position="46"/>
        <end position="102"/>
    </location>
</feature>
<dbReference type="InterPro" id="IPR013083">
    <property type="entry name" value="Znf_RING/FYVE/PHD"/>
</dbReference>
<dbReference type="AlphaFoldDB" id="A0AAV0DA89"/>
<name>A0AAV0DA89_9ASTE</name>
<dbReference type="GO" id="GO:0008270">
    <property type="term" value="F:zinc ion binding"/>
    <property type="evidence" value="ECO:0007669"/>
    <property type="project" value="UniProtKB-KW"/>
</dbReference>
<organism evidence="7 8">
    <name type="scientific">Cuscuta epithymum</name>
    <dbReference type="NCBI Taxonomy" id="186058"/>
    <lineage>
        <taxon>Eukaryota</taxon>
        <taxon>Viridiplantae</taxon>
        <taxon>Streptophyta</taxon>
        <taxon>Embryophyta</taxon>
        <taxon>Tracheophyta</taxon>
        <taxon>Spermatophyta</taxon>
        <taxon>Magnoliopsida</taxon>
        <taxon>eudicotyledons</taxon>
        <taxon>Gunneridae</taxon>
        <taxon>Pentapetalae</taxon>
        <taxon>asterids</taxon>
        <taxon>lamiids</taxon>
        <taxon>Solanales</taxon>
        <taxon>Convolvulaceae</taxon>
        <taxon>Cuscuteae</taxon>
        <taxon>Cuscuta</taxon>
        <taxon>Cuscuta subgen. Cuscuta</taxon>
    </lineage>
</organism>
<dbReference type="PROSITE" id="PS50089">
    <property type="entry name" value="ZF_RING_2"/>
    <property type="match status" value="1"/>
</dbReference>
<keyword evidence="1" id="KW-0479">Metal-binding</keyword>
<dbReference type="Proteomes" id="UP001152523">
    <property type="component" value="Unassembled WGS sequence"/>
</dbReference>
<dbReference type="EMBL" id="CAMAPF010000087">
    <property type="protein sequence ID" value="CAH9096660.1"/>
    <property type="molecule type" value="Genomic_DNA"/>
</dbReference>
<gene>
    <name evidence="7" type="ORF">CEPIT_LOCUS13815</name>
</gene>
<keyword evidence="5" id="KW-0812">Transmembrane</keyword>
<dbReference type="Gene3D" id="3.30.40.10">
    <property type="entry name" value="Zinc/RING finger domain, C3HC4 (zinc finger)"/>
    <property type="match status" value="1"/>
</dbReference>
<feature type="transmembrane region" description="Helical" evidence="5">
    <location>
        <begin position="232"/>
        <end position="254"/>
    </location>
</feature>
<accession>A0AAV0DA89</accession>
<dbReference type="SUPFAM" id="SSF57850">
    <property type="entry name" value="RING/U-box"/>
    <property type="match status" value="1"/>
</dbReference>
<evidence type="ECO:0000256" key="5">
    <source>
        <dbReference type="SAM" id="Phobius"/>
    </source>
</evidence>
<dbReference type="PANTHER" id="PTHR46616">
    <property type="entry name" value="UBIQUITIN-PROTEIN LIGASE"/>
    <property type="match status" value="1"/>
</dbReference>
<keyword evidence="2 4" id="KW-0863">Zinc-finger</keyword>
<evidence type="ECO:0000259" key="6">
    <source>
        <dbReference type="PROSITE" id="PS50089"/>
    </source>
</evidence>
<keyword evidence="8" id="KW-1185">Reference proteome</keyword>
<dbReference type="InterPro" id="IPR001841">
    <property type="entry name" value="Znf_RING"/>
</dbReference>
<reference evidence="7" key="1">
    <citation type="submission" date="2022-07" db="EMBL/GenBank/DDBJ databases">
        <authorList>
            <person name="Macas J."/>
            <person name="Novak P."/>
            <person name="Neumann P."/>
        </authorList>
    </citation>
    <scope>NUCLEOTIDE SEQUENCE</scope>
</reference>
<keyword evidence="3" id="KW-0862">Zinc</keyword>
<dbReference type="Pfam" id="PF13445">
    <property type="entry name" value="zf-RING_UBOX"/>
    <property type="match status" value="1"/>
</dbReference>
<dbReference type="PANTHER" id="PTHR46616:SF11">
    <property type="entry name" value="E3 UBIQUITIN-PROTEIN LIGASE RNF182-LIKE"/>
    <property type="match status" value="1"/>
</dbReference>
<keyword evidence="5" id="KW-0472">Membrane</keyword>
<dbReference type="InterPro" id="IPR027370">
    <property type="entry name" value="Znf-RING_euk"/>
</dbReference>
<evidence type="ECO:0000256" key="2">
    <source>
        <dbReference type="ARBA" id="ARBA00022771"/>
    </source>
</evidence>